<evidence type="ECO:0000313" key="1">
    <source>
        <dbReference type="EMBL" id="KAK2557630.1"/>
    </source>
</evidence>
<keyword evidence="1" id="KW-0648">Protein biosynthesis</keyword>
<reference evidence="1" key="2">
    <citation type="journal article" date="2023" name="Science">
        <title>Genomic signatures of disease resistance in endangered staghorn corals.</title>
        <authorList>
            <person name="Vollmer S.V."/>
            <person name="Selwyn J.D."/>
            <person name="Despard B.A."/>
            <person name="Roesel C.L."/>
        </authorList>
    </citation>
    <scope>NUCLEOTIDE SEQUENCE</scope>
    <source>
        <strain evidence="1">K2</strain>
    </source>
</reference>
<dbReference type="Proteomes" id="UP001249851">
    <property type="component" value="Unassembled WGS sequence"/>
</dbReference>
<organism evidence="1 2">
    <name type="scientific">Acropora cervicornis</name>
    <name type="common">Staghorn coral</name>
    <dbReference type="NCBI Taxonomy" id="6130"/>
    <lineage>
        <taxon>Eukaryota</taxon>
        <taxon>Metazoa</taxon>
        <taxon>Cnidaria</taxon>
        <taxon>Anthozoa</taxon>
        <taxon>Hexacorallia</taxon>
        <taxon>Scleractinia</taxon>
        <taxon>Astrocoeniina</taxon>
        <taxon>Acroporidae</taxon>
        <taxon>Acropora</taxon>
    </lineage>
</organism>
<keyword evidence="1" id="KW-0396">Initiation factor</keyword>
<name>A0AAD9V1U0_ACRCE</name>
<dbReference type="EMBL" id="JARQWQ010000048">
    <property type="protein sequence ID" value="KAK2557630.1"/>
    <property type="molecule type" value="Genomic_DNA"/>
</dbReference>
<keyword evidence="2" id="KW-1185">Reference proteome</keyword>
<dbReference type="SUPFAM" id="SSF48371">
    <property type="entry name" value="ARM repeat"/>
    <property type="match status" value="1"/>
</dbReference>
<protein>
    <submittedName>
        <fullName evidence="1">Eukaryotic translation initiation factor 4 gamma 3</fullName>
    </submittedName>
</protein>
<sequence length="106" mass="12038">MSKGDLGENMFLSSYMPQMSEWQSVHNRWLRPREVTSPESEGETKGLFCKVRAILGKLTPQNFHALTQQIIELDIDTQECLEGFAIEEATPLVAKMCQFLVSENVC</sequence>
<dbReference type="AlphaFoldDB" id="A0AAD9V1U0"/>
<comment type="caution">
    <text evidence="1">The sequence shown here is derived from an EMBL/GenBank/DDBJ whole genome shotgun (WGS) entry which is preliminary data.</text>
</comment>
<proteinExistence type="predicted"/>
<dbReference type="InterPro" id="IPR016024">
    <property type="entry name" value="ARM-type_fold"/>
</dbReference>
<gene>
    <name evidence="1" type="ORF">P5673_019987</name>
</gene>
<reference evidence="1" key="1">
    <citation type="journal article" date="2023" name="G3 (Bethesda)">
        <title>Whole genome assembly and annotation of the endangered Caribbean coral Acropora cervicornis.</title>
        <authorList>
            <person name="Selwyn J.D."/>
            <person name="Vollmer S.V."/>
        </authorList>
    </citation>
    <scope>NUCLEOTIDE SEQUENCE</scope>
    <source>
        <strain evidence="1">K2</strain>
    </source>
</reference>
<dbReference type="Gene3D" id="1.25.40.180">
    <property type="match status" value="1"/>
</dbReference>
<accession>A0AAD9V1U0</accession>
<evidence type="ECO:0000313" key="2">
    <source>
        <dbReference type="Proteomes" id="UP001249851"/>
    </source>
</evidence>
<dbReference type="GO" id="GO:0003743">
    <property type="term" value="F:translation initiation factor activity"/>
    <property type="evidence" value="ECO:0007669"/>
    <property type="project" value="UniProtKB-KW"/>
</dbReference>